<comment type="similarity">
    <text evidence="1">Belongs to the plant acyltransferase family.</text>
</comment>
<dbReference type="InterPro" id="IPR023213">
    <property type="entry name" value="CAT-like_dom_sf"/>
</dbReference>
<keyword evidence="2" id="KW-0808">Transferase</keyword>
<evidence type="ECO:0000313" key="4">
    <source>
        <dbReference type="EMBL" id="KAK8994327.1"/>
    </source>
</evidence>
<keyword evidence="5" id="KW-1185">Reference proteome</keyword>
<protein>
    <submittedName>
        <fullName evidence="4">Uncharacterized protein</fullName>
    </submittedName>
</protein>
<dbReference type="Proteomes" id="UP001396334">
    <property type="component" value="Unassembled WGS sequence"/>
</dbReference>
<evidence type="ECO:0000256" key="1">
    <source>
        <dbReference type="ARBA" id="ARBA00009861"/>
    </source>
</evidence>
<proteinExistence type="inferred from homology"/>
<dbReference type="Gene3D" id="3.30.559.10">
    <property type="entry name" value="Chloramphenicol acetyltransferase-like domain"/>
    <property type="match status" value="2"/>
</dbReference>
<evidence type="ECO:0000313" key="5">
    <source>
        <dbReference type="Proteomes" id="UP001396334"/>
    </source>
</evidence>
<reference evidence="4 5" key="1">
    <citation type="journal article" date="2024" name="G3 (Bethesda)">
        <title>Genome assembly of Hibiscus sabdariffa L. provides insights into metabolisms of medicinal natural products.</title>
        <authorList>
            <person name="Kim T."/>
        </authorList>
    </citation>
    <scope>NUCLEOTIDE SEQUENCE [LARGE SCALE GENOMIC DNA]</scope>
    <source>
        <strain evidence="4">TK-2024</strain>
        <tissue evidence="4">Old leaves</tissue>
    </source>
</reference>
<dbReference type="PANTHER" id="PTHR31623:SF36">
    <property type="entry name" value="STEMMADENINE O-ACETYLTRANSFERASE-LIKE"/>
    <property type="match status" value="1"/>
</dbReference>
<organism evidence="4 5">
    <name type="scientific">Hibiscus sabdariffa</name>
    <name type="common">roselle</name>
    <dbReference type="NCBI Taxonomy" id="183260"/>
    <lineage>
        <taxon>Eukaryota</taxon>
        <taxon>Viridiplantae</taxon>
        <taxon>Streptophyta</taxon>
        <taxon>Embryophyta</taxon>
        <taxon>Tracheophyta</taxon>
        <taxon>Spermatophyta</taxon>
        <taxon>Magnoliopsida</taxon>
        <taxon>eudicotyledons</taxon>
        <taxon>Gunneridae</taxon>
        <taxon>Pentapetalae</taxon>
        <taxon>rosids</taxon>
        <taxon>malvids</taxon>
        <taxon>Malvales</taxon>
        <taxon>Malvaceae</taxon>
        <taxon>Malvoideae</taxon>
        <taxon>Hibiscus</taxon>
    </lineage>
</organism>
<name>A0ABR2Q0W4_9ROSI</name>
<dbReference type="PANTHER" id="PTHR31623">
    <property type="entry name" value="F21J9.9"/>
    <property type="match status" value="1"/>
</dbReference>
<dbReference type="Pfam" id="PF02458">
    <property type="entry name" value="Transferase"/>
    <property type="match status" value="1"/>
</dbReference>
<sequence>MEVRITSKEMVKPSAKEIHLRKPFSLSLLDQLVPAHYVPLIFFYSKPNDSQFLVGLKESLSKALNQFYPLSGRTIDNLRIGSYEPYVEAKVKGCLADCISQTEQESLNQLLPCQRYCIVPTSTSPLVAIQINMFDCGGIAIAFCGSHKLVDATTASAFIKSLAAFNRGSDGEIPDPHMLDAGSRLDPIPPNYTSLIEGLWFEEGWYTTRRFVFDDQAIATLKFKAKSKGLEHPTRTAALVAFLWKHALLASRAACGRSKSSVLTQAVNLRTRMKPGLPNHAIGNLYSLAFSTYNSVERDIELHQLAYLTREAIEVFNDQISVLQSGDMLKFQTDRYNEAVDVVSQDDPEFFDCVTWLNTLDTNEVDFGWGELTGLSLGCPDTRYNSFANSSILNEIEKSKAVEAVVTLDTKTMDILGLDSEFLAFASPVSFPHHFTSCVVFAWLLYDE</sequence>
<keyword evidence="3" id="KW-0012">Acyltransferase</keyword>
<evidence type="ECO:0000256" key="3">
    <source>
        <dbReference type="ARBA" id="ARBA00023315"/>
    </source>
</evidence>
<accession>A0ABR2Q0W4</accession>
<evidence type="ECO:0000256" key="2">
    <source>
        <dbReference type="ARBA" id="ARBA00022679"/>
    </source>
</evidence>
<gene>
    <name evidence="4" type="ORF">V6N11_045420</name>
</gene>
<dbReference type="EMBL" id="JBBPBN010000047">
    <property type="protein sequence ID" value="KAK8994327.1"/>
    <property type="molecule type" value="Genomic_DNA"/>
</dbReference>
<comment type="caution">
    <text evidence="4">The sequence shown here is derived from an EMBL/GenBank/DDBJ whole genome shotgun (WGS) entry which is preliminary data.</text>
</comment>